<dbReference type="PANTHER" id="PTHR23503">
    <property type="entry name" value="SOLUTE CARRIER FAMILY 2"/>
    <property type="match status" value="1"/>
</dbReference>
<dbReference type="STRING" id="48709.A0A1D2MUD4"/>
<feature type="transmembrane region" description="Helical" evidence="9">
    <location>
        <begin position="372"/>
        <end position="391"/>
    </location>
</feature>
<gene>
    <name evidence="11" type="ORF">Ocin01_10172</name>
</gene>
<accession>A0A1D2MUD4</accession>
<keyword evidence="3" id="KW-1003">Cell membrane</keyword>
<feature type="compositionally biased region" description="Basic and acidic residues" evidence="8">
    <location>
        <begin position="22"/>
        <end position="41"/>
    </location>
</feature>
<keyword evidence="5 9" id="KW-1133">Transmembrane helix</keyword>
<evidence type="ECO:0000313" key="12">
    <source>
        <dbReference type="Proteomes" id="UP000094527"/>
    </source>
</evidence>
<dbReference type="GO" id="GO:0005886">
    <property type="term" value="C:plasma membrane"/>
    <property type="evidence" value="ECO:0007669"/>
    <property type="project" value="UniProtKB-SubCell"/>
</dbReference>
<evidence type="ECO:0000256" key="2">
    <source>
        <dbReference type="ARBA" id="ARBA00022448"/>
    </source>
</evidence>
<feature type="compositionally biased region" description="Basic and acidic residues" evidence="8">
    <location>
        <begin position="64"/>
        <end position="86"/>
    </location>
</feature>
<dbReference type="NCBIfam" id="TIGR00879">
    <property type="entry name" value="SP"/>
    <property type="match status" value="1"/>
</dbReference>
<dbReference type="GO" id="GO:1990539">
    <property type="term" value="P:fructose import across plasma membrane"/>
    <property type="evidence" value="ECO:0007669"/>
    <property type="project" value="UniProtKB-ARBA"/>
</dbReference>
<dbReference type="EMBL" id="LJIJ01000533">
    <property type="protein sequence ID" value="ODM96508.1"/>
    <property type="molecule type" value="Genomic_DNA"/>
</dbReference>
<evidence type="ECO:0000259" key="10">
    <source>
        <dbReference type="PROSITE" id="PS50850"/>
    </source>
</evidence>
<feature type="region of interest" description="Disordered" evidence="8">
    <location>
        <begin position="1"/>
        <end position="136"/>
    </location>
</feature>
<keyword evidence="11" id="KW-0762">Sugar transport</keyword>
<dbReference type="Gene3D" id="1.20.1250.20">
    <property type="entry name" value="MFS general substrate transporter like domains"/>
    <property type="match status" value="1"/>
</dbReference>
<evidence type="ECO:0000256" key="4">
    <source>
        <dbReference type="ARBA" id="ARBA00022692"/>
    </source>
</evidence>
<protein>
    <submittedName>
        <fullName evidence="11">Glucose transporter type 1</fullName>
    </submittedName>
</protein>
<dbReference type="PROSITE" id="PS00216">
    <property type="entry name" value="SUGAR_TRANSPORT_1"/>
    <property type="match status" value="1"/>
</dbReference>
<evidence type="ECO:0000256" key="8">
    <source>
        <dbReference type="SAM" id="MobiDB-lite"/>
    </source>
</evidence>
<feature type="region of interest" description="Disordered" evidence="8">
    <location>
        <begin position="550"/>
        <end position="575"/>
    </location>
</feature>
<dbReference type="InterPro" id="IPR005829">
    <property type="entry name" value="Sugar_transporter_CS"/>
</dbReference>
<dbReference type="Pfam" id="PF00083">
    <property type="entry name" value="Sugar_tr"/>
    <property type="match status" value="1"/>
</dbReference>
<keyword evidence="4 9" id="KW-0812">Transmembrane</keyword>
<feature type="transmembrane region" description="Helical" evidence="9">
    <location>
        <begin position="304"/>
        <end position="326"/>
    </location>
</feature>
<evidence type="ECO:0000256" key="3">
    <source>
        <dbReference type="ARBA" id="ARBA00022475"/>
    </source>
</evidence>
<evidence type="ECO:0000256" key="6">
    <source>
        <dbReference type="ARBA" id="ARBA00023136"/>
    </source>
</evidence>
<organism evidence="11 12">
    <name type="scientific">Orchesella cincta</name>
    <name type="common">Springtail</name>
    <name type="synonym">Podura cincta</name>
    <dbReference type="NCBI Taxonomy" id="48709"/>
    <lineage>
        <taxon>Eukaryota</taxon>
        <taxon>Metazoa</taxon>
        <taxon>Ecdysozoa</taxon>
        <taxon>Arthropoda</taxon>
        <taxon>Hexapoda</taxon>
        <taxon>Collembola</taxon>
        <taxon>Entomobryomorpha</taxon>
        <taxon>Entomobryoidea</taxon>
        <taxon>Orchesellidae</taxon>
        <taxon>Orchesellinae</taxon>
        <taxon>Orchesella</taxon>
    </lineage>
</organism>
<feature type="transmembrane region" description="Helical" evidence="9">
    <location>
        <begin position="338"/>
        <end position="360"/>
    </location>
</feature>
<keyword evidence="12" id="KW-1185">Reference proteome</keyword>
<reference evidence="11 12" key="1">
    <citation type="journal article" date="2016" name="Genome Biol. Evol.">
        <title>Gene Family Evolution Reflects Adaptation to Soil Environmental Stressors in the Genome of the Collembolan Orchesella cincta.</title>
        <authorList>
            <person name="Faddeeva-Vakhrusheva A."/>
            <person name="Derks M.F."/>
            <person name="Anvar S.Y."/>
            <person name="Agamennone V."/>
            <person name="Suring W."/>
            <person name="Smit S."/>
            <person name="van Straalen N.M."/>
            <person name="Roelofs D."/>
        </authorList>
    </citation>
    <scope>NUCLEOTIDE SEQUENCE [LARGE SCALE GENOMIC DNA]</scope>
    <source>
        <tissue evidence="11">Mixed pool</tissue>
    </source>
</reference>
<sequence length="575" mass="63430">MATDRSMGNREARHGPQGGAGGREHGLEDKELHRKAPEPKRGGGRGRRVEAAQARWDICTESFVRPRERDSRKRVIQGRKADRDTGKTTPKAPARVSGVSSRPAIGGNLRGTIHGQNLDSETPHRSQKPTKQQRLGKEVVGCAKRRDGELVQKVNGEGPSAGTKRCLSTILVPMYVSEIAPLNLRGALGTVNQLAVTIGLCVSQILGVDQLLGTNDGWPVLLGLALVPPALQLLLLPMCPESPRHLLITRQREDEARKALKKLRASNDVEDDVEEMKAEQRAHSQEARISMLQLLRSSSFRMPLVIAVTMQLSQQFSGINAVFYYSTTLFTETGLQESYAKFATIGVGAIMVGMTLVSVMLMDRAGRRTLHLYGLGGMFIFSIFITISMLIKEILDWISYLAVIFTLSFVVFFAVGPGSIPWLITAELFSQGPRPAAMSIAVLINWLSNFLVGKYFLNMKNLLGNYAFLPFSVLLAFFWTFTYNKVPETRNKTFEEIAALFRRNSIVSLAKPGGPPPSYESVGKTSNAIHMEVDNPDMLNCVGQPMAPESSALIEAEKQQPPPESCEEEYDYNNL</sequence>
<feature type="transmembrane region" description="Helical" evidence="9">
    <location>
        <begin position="463"/>
        <end position="482"/>
    </location>
</feature>
<evidence type="ECO:0000256" key="1">
    <source>
        <dbReference type="ARBA" id="ARBA00004651"/>
    </source>
</evidence>
<evidence type="ECO:0000256" key="9">
    <source>
        <dbReference type="SAM" id="Phobius"/>
    </source>
</evidence>
<keyword evidence="6 9" id="KW-0472">Membrane</keyword>
<dbReference type="InterPro" id="IPR003663">
    <property type="entry name" value="Sugar/inositol_transpt"/>
</dbReference>
<dbReference type="FunFam" id="1.20.1250.20:FF:001511">
    <property type="entry name" value="Solute carrier family 2, facilitated glucose transporter member 5"/>
    <property type="match status" value="1"/>
</dbReference>
<evidence type="ECO:0000256" key="7">
    <source>
        <dbReference type="RuleBase" id="RU003346"/>
    </source>
</evidence>
<proteinExistence type="inferred from homology"/>
<dbReference type="InterPro" id="IPR020846">
    <property type="entry name" value="MFS_dom"/>
</dbReference>
<dbReference type="PRINTS" id="PR00171">
    <property type="entry name" value="SUGRTRNSPORT"/>
</dbReference>
<comment type="caution">
    <text evidence="11">The sequence shown here is derived from an EMBL/GenBank/DDBJ whole genome shotgun (WGS) entry which is preliminary data.</text>
</comment>
<evidence type="ECO:0000256" key="5">
    <source>
        <dbReference type="ARBA" id="ARBA00022989"/>
    </source>
</evidence>
<dbReference type="PANTHER" id="PTHR23503:SF128">
    <property type="entry name" value="GLUCOSE TRANSPORTER TYPE 1"/>
    <property type="match status" value="1"/>
</dbReference>
<comment type="subcellular location">
    <subcellularLocation>
        <location evidence="1">Cell membrane</location>
        <topology evidence="1">Multi-pass membrane protein</topology>
    </subcellularLocation>
</comment>
<feature type="domain" description="Major facilitator superfamily (MFS) profile" evidence="10">
    <location>
        <begin position="1"/>
        <end position="490"/>
    </location>
</feature>
<dbReference type="AlphaFoldDB" id="A0A1D2MUD4"/>
<feature type="compositionally biased region" description="Acidic residues" evidence="8">
    <location>
        <begin position="565"/>
        <end position="575"/>
    </location>
</feature>
<evidence type="ECO:0000313" key="11">
    <source>
        <dbReference type="EMBL" id="ODM96508.1"/>
    </source>
</evidence>
<keyword evidence="2 7" id="KW-0813">Transport</keyword>
<comment type="similarity">
    <text evidence="7">Belongs to the major facilitator superfamily. Sugar transporter (TC 2.A.1.1) family.</text>
</comment>
<dbReference type="InterPro" id="IPR005828">
    <property type="entry name" value="MFS_sugar_transport-like"/>
</dbReference>
<dbReference type="PROSITE" id="PS50850">
    <property type="entry name" value="MFS"/>
    <property type="match status" value="1"/>
</dbReference>
<dbReference type="GO" id="GO:0005353">
    <property type="term" value="F:fructose transmembrane transporter activity"/>
    <property type="evidence" value="ECO:0007669"/>
    <property type="project" value="UniProtKB-ARBA"/>
</dbReference>
<dbReference type="SUPFAM" id="SSF103473">
    <property type="entry name" value="MFS general substrate transporter"/>
    <property type="match status" value="1"/>
</dbReference>
<name>A0A1D2MUD4_ORCCI</name>
<feature type="transmembrane region" description="Helical" evidence="9">
    <location>
        <begin position="397"/>
        <end position="424"/>
    </location>
</feature>
<dbReference type="Proteomes" id="UP000094527">
    <property type="component" value="Unassembled WGS sequence"/>
</dbReference>
<dbReference type="InterPro" id="IPR045263">
    <property type="entry name" value="GLUT"/>
</dbReference>
<dbReference type="OrthoDB" id="4540492at2759"/>
<feature type="transmembrane region" description="Helical" evidence="9">
    <location>
        <begin position="436"/>
        <end position="457"/>
    </location>
</feature>
<dbReference type="InterPro" id="IPR036259">
    <property type="entry name" value="MFS_trans_sf"/>
</dbReference>